<name>A0ABT1T7E9_9SPHI</name>
<protein>
    <submittedName>
        <fullName evidence="1">Uncharacterized protein</fullName>
    </submittedName>
</protein>
<reference evidence="1 2" key="1">
    <citation type="submission" date="2022-07" db="EMBL/GenBank/DDBJ databases">
        <title>Mucilaginibacter sp. JC4.</title>
        <authorList>
            <person name="Le V."/>
            <person name="Ko S.-R."/>
            <person name="Ahn C.-Y."/>
            <person name="Oh H.-M."/>
        </authorList>
    </citation>
    <scope>NUCLEOTIDE SEQUENCE [LARGE SCALE GENOMIC DNA]</scope>
    <source>
        <strain evidence="1 2">JC4</strain>
    </source>
</reference>
<accession>A0ABT1T7E9</accession>
<comment type="caution">
    <text evidence="1">The sequence shown here is derived from an EMBL/GenBank/DDBJ whole genome shotgun (WGS) entry which is preliminary data.</text>
</comment>
<dbReference type="Proteomes" id="UP001204376">
    <property type="component" value="Unassembled WGS sequence"/>
</dbReference>
<dbReference type="RefSeq" id="WP_256540730.1">
    <property type="nucleotide sequence ID" value="NZ_JANHOH010000008.1"/>
</dbReference>
<gene>
    <name evidence="1" type="ORF">NPE20_21410</name>
</gene>
<dbReference type="EMBL" id="JANHOH010000008">
    <property type="protein sequence ID" value="MCQ6960551.1"/>
    <property type="molecule type" value="Genomic_DNA"/>
</dbReference>
<sequence>MREYQLHWAAYHIQKAKQCGNEGGYFRTLTWQDRLRIANYLNSIAYNYPENNPPKMDKTAFSYRAR</sequence>
<keyword evidence="2" id="KW-1185">Reference proteome</keyword>
<proteinExistence type="predicted"/>
<evidence type="ECO:0000313" key="2">
    <source>
        <dbReference type="Proteomes" id="UP001204376"/>
    </source>
</evidence>
<organism evidence="1 2">
    <name type="scientific">Mucilaginibacter aquariorum</name>
    <dbReference type="NCBI Taxonomy" id="2967225"/>
    <lineage>
        <taxon>Bacteria</taxon>
        <taxon>Pseudomonadati</taxon>
        <taxon>Bacteroidota</taxon>
        <taxon>Sphingobacteriia</taxon>
        <taxon>Sphingobacteriales</taxon>
        <taxon>Sphingobacteriaceae</taxon>
        <taxon>Mucilaginibacter</taxon>
    </lineage>
</organism>
<evidence type="ECO:0000313" key="1">
    <source>
        <dbReference type="EMBL" id="MCQ6960551.1"/>
    </source>
</evidence>